<protein>
    <submittedName>
        <fullName evidence="2">Uncharacterized protein</fullName>
    </submittedName>
</protein>
<keyword evidence="1" id="KW-1133">Transmembrane helix</keyword>
<dbReference type="InterPro" id="IPR024855">
    <property type="entry name" value="UNC79"/>
</dbReference>
<comment type="caution">
    <text evidence="2">The sequence shown here is derived from an EMBL/GenBank/DDBJ whole genome shotgun (WGS) entry which is preliminary data.</text>
</comment>
<keyword evidence="1" id="KW-0472">Membrane</keyword>
<dbReference type="EMBL" id="JAPWTJ010000181">
    <property type="protein sequence ID" value="KAJ8981493.1"/>
    <property type="molecule type" value="Genomic_DNA"/>
</dbReference>
<evidence type="ECO:0000313" key="2">
    <source>
        <dbReference type="EMBL" id="KAJ8981493.1"/>
    </source>
</evidence>
<gene>
    <name evidence="2" type="ORF">NQ317_007019</name>
</gene>
<accession>A0ABQ9JTX0</accession>
<keyword evidence="3" id="KW-1185">Reference proteome</keyword>
<reference evidence="2" key="1">
    <citation type="journal article" date="2023" name="Insect Mol. Biol.">
        <title>Genome sequencing provides insights into the evolution of gene families encoding plant cell wall-degrading enzymes in longhorned beetles.</title>
        <authorList>
            <person name="Shin N.R."/>
            <person name="Okamura Y."/>
            <person name="Kirsch R."/>
            <person name="Pauchet Y."/>
        </authorList>
    </citation>
    <scope>NUCLEOTIDE SEQUENCE</scope>
    <source>
        <strain evidence="2">MMC_N1</strain>
    </source>
</reference>
<proteinExistence type="predicted"/>
<keyword evidence="1" id="KW-0812">Transmembrane</keyword>
<evidence type="ECO:0000313" key="3">
    <source>
        <dbReference type="Proteomes" id="UP001162164"/>
    </source>
</evidence>
<name>A0ABQ9JTX0_9CUCU</name>
<dbReference type="PANTHER" id="PTHR21696">
    <property type="entry name" value="PROTEIN UNC-79 HOMOLOG"/>
    <property type="match status" value="1"/>
</dbReference>
<sequence length="167" mass="18762">MLKIPARFKQCDLSVSLAFDYCDCIVNMGTRAAACLFMTLGFVNKLDTAALGLALIFFFVIQIDPLGYGIKRVPILVLRLLKTRKCYVPRYPQKLATFTVTAKIRSLYDYQLRLMQGVMPPPSGVDIANTIKYFSQTLLTVLKDVPSSPLDLLKNPEMDAERMGLFP</sequence>
<dbReference type="Proteomes" id="UP001162164">
    <property type="component" value="Unassembled WGS sequence"/>
</dbReference>
<dbReference type="PANTHER" id="PTHR21696:SF2">
    <property type="entry name" value="PROTEIN UNC-79 HOMOLOG"/>
    <property type="match status" value="1"/>
</dbReference>
<evidence type="ECO:0000256" key="1">
    <source>
        <dbReference type="SAM" id="Phobius"/>
    </source>
</evidence>
<feature type="transmembrane region" description="Helical" evidence="1">
    <location>
        <begin position="49"/>
        <end position="70"/>
    </location>
</feature>
<organism evidence="2 3">
    <name type="scientific">Molorchus minor</name>
    <dbReference type="NCBI Taxonomy" id="1323400"/>
    <lineage>
        <taxon>Eukaryota</taxon>
        <taxon>Metazoa</taxon>
        <taxon>Ecdysozoa</taxon>
        <taxon>Arthropoda</taxon>
        <taxon>Hexapoda</taxon>
        <taxon>Insecta</taxon>
        <taxon>Pterygota</taxon>
        <taxon>Neoptera</taxon>
        <taxon>Endopterygota</taxon>
        <taxon>Coleoptera</taxon>
        <taxon>Polyphaga</taxon>
        <taxon>Cucujiformia</taxon>
        <taxon>Chrysomeloidea</taxon>
        <taxon>Cerambycidae</taxon>
        <taxon>Lamiinae</taxon>
        <taxon>Monochamini</taxon>
        <taxon>Molorchus</taxon>
    </lineage>
</organism>